<keyword evidence="3" id="KW-1185">Reference proteome</keyword>
<proteinExistence type="predicted"/>
<dbReference type="EMBL" id="JAQQWK010000006">
    <property type="protein sequence ID" value="KAK8038434.1"/>
    <property type="molecule type" value="Genomic_DNA"/>
</dbReference>
<protein>
    <recommendedName>
        <fullName evidence="4">Ig-like domain-containing protein</fullName>
    </recommendedName>
</protein>
<gene>
    <name evidence="2" type="ORF">PG993_006845</name>
</gene>
<reference evidence="2 3" key="1">
    <citation type="submission" date="2023-01" db="EMBL/GenBank/DDBJ databases">
        <title>Analysis of 21 Apiospora genomes using comparative genomics revels a genus with tremendous synthesis potential of carbohydrate active enzymes and secondary metabolites.</title>
        <authorList>
            <person name="Sorensen T."/>
        </authorList>
    </citation>
    <scope>NUCLEOTIDE SEQUENCE [LARGE SCALE GENOMIC DNA]</scope>
    <source>
        <strain evidence="2 3">CBS 33761</strain>
    </source>
</reference>
<evidence type="ECO:0000313" key="2">
    <source>
        <dbReference type="EMBL" id="KAK8038434.1"/>
    </source>
</evidence>
<organism evidence="2 3">
    <name type="scientific">Apiospora rasikravindrae</name>
    <dbReference type="NCBI Taxonomy" id="990691"/>
    <lineage>
        <taxon>Eukaryota</taxon>
        <taxon>Fungi</taxon>
        <taxon>Dikarya</taxon>
        <taxon>Ascomycota</taxon>
        <taxon>Pezizomycotina</taxon>
        <taxon>Sordariomycetes</taxon>
        <taxon>Xylariomycetidae</taxon>
        <taxon>Amphisphaeriales</taxon>
        <taxon>Apiosporaceae</taxon>
        <taxon>Apiospora</taxon>
    </lineage>
</organism>
<evidence type="ECO:0000256" key="1">
    <source>
        <dbReference type="SAM" id="MobiDB-lite"/>
    </source>
</evidence>
<dbReference type="Proteomes" id="UP001444661">
    <property type="component" value="Unassembled WGS sequence"/>
</dbReference>
<accession>A0ABR1SXI6</accession>
<sequence>MGNPQQARSNLPSYEESCSSVPDSTRPATAGAFYRNDPTRMSISMRLCPRPSRPIDEQAWYRVLHVKCGNVPQMMRQGLTITSDNVVDEDGYIECTKDTSNAEFQDQWPYTRNY</sequence>
<evidence type="ECO:0008006" key="4">
    <source>
        <dbReference type="Google" id="ProtNLM"/>
    </source>
</evidence>
<comment type="caution">
    <text evidence="2">The sequence shown here is derived from an EMBL/GenBank/DDBJ whole genome shotgun (WGS) entry which is preliminary data.</text>
</comment>
<feature type="compositionally biased region" description="Polar residues" evidence="1">
    <location>
        <begin position="1"/>
        <end position="27"/>
    </location>
</feature>
<evidence type="ECO:0000313" key="3">
    <source>
        <dbReference type="Proteomes" id="UP001444661"/>
    </source>
</evidence>
<feature type="region of interest" description="Disordered" evidence="1">
    <location>
        <begin position="1"/>
        <end position="33"/>
    </location>
</feature>
<name>A0ABR1SXI6_9PEZI</name>